<evidence type="ECO:0000256" key="2">
    <source>
        <dbReference type="ARBA" id="ARBA00022840"/>
    </source>
</evidence>
<keyword evidence="2" id="KW-0067">ATP-binding</keyword>
<dbReference type="Gene3D" id="1.10.10.60">
    <property type="entry name" value="Homeodomain-like"/>
    <property type="match status" value="1"/>
</dbReference>
<proteinExistence type="predicted"/>
<dbReference type="KEGG" id="dov:DSCO28_53870"/>
<dbReference type="SUPFAM" id="SSF52540">
    <property type="entry name" value="P-loop containing nucleoside triphosphate hydrolases"/>
    <property type="match status" value="1"/>
</dbReference>
<dbReference type="InterPro" id="IPR058031">
    <property type="entry name" value="AAA_lid_NorR"/>
</dbReference>
<dbReference type="InterPro" id="IPR009057">
    <property type="entry name" value="Homeodomain-like_sf"/>
</dbReference>
<dbReference type="SMART" id="SM00382">
    <property type="entry name" value="AAA"/>
    <property type="match status" value="1"/>
</dbReference>
<dbReference type="PROSITE" id="PS50045">
    <property type="entry name" value="SIGMA54_INTERACT_4"/>
    <property type="match status" value="1"/>
</dbReference>
<protein>
    <recommendedName>
        <fullName evidence="5">Sigma-54 factor interaction domain-containing protein</fullName>
    </recommendedName>
</protein>
<dbReference type="Proteomes" id="UP000425960">
    <property type="component" value="Chromosome"/>
</dbReference>
<evidence type="ECO:0000256" key="1">
    <source>
        <dbReference type="ARBA" id="ARBA00022741"/>
    </source>
</evidence>
<gene>
    <name evidence="6" type="ORF">DSCO28_53870</name>
</gene>
<keyword evidence="1" id="KW-0547">Nucleotide-binding</keyword>
<dbReference type="GO" id="GO:0043565">
    <property type="term" value="F:sequence-specific DNA binding"/>
    <property type="evidence" value="ECO:0007669"/>
    <property type="project" value="InterPro"/>
</dbReference>
<name>A0A5K7ZXH6_9BACT</name>
<dbReference type="PANTHER" id="PTHR32071">
    <property type="entry name" value="TRANSCRIPTIONAL REGULATORY PROTEIN"/>
    <property type="match status" value="1"/>
</dbReference>
<dbReference type="PROSITE" id="PS00688">
    <property type="entry name" value="SIGMA54_INTERACT_3"/>
    <property type="match status" value="1"/>
</dbReference>
<dbReference type="InterPro" id="IPR002078">
    <property type="entry name" value="Sigma_54_int"/>
</dbReference>
<dbReference type="EMBL" id="AP021876">
    <property type="protein sequence ID" value="BBO84821.1"/>
    <property type="molecule type" value="Genomic_DNA"/>
</dbReference>
<dbReference type="RefSeq" id="WP_173179846.1">
    <property type="nucleotide sequence ID" value="NZ_AP021876.1"/>
</dbReference>
<evidence type="ECO:0000259" key="5">
    <source>
        <dbReference type="PROSITE" id="PS50045"/>
    </source>
</evidence>
<dbReference type="Pfam" id="PF25601">
    <property type="entry name" value="AAA_lid_14"/>
    <property type="match status" value="1"/>
</dbReference>
<dbReference type="InterPro" id="IPR003593">
    <property type="entry name" value="AAA+_ATPase"/>
</dbReference>
<dbReference type="SUPFAM" id="SSF46689">
    <property type="entry name" value="Homeodomain-like"/>
    <property type="match status" value="1"/>
</dbReference>
<sequence length="359" mass="40042">MPSKARFPFNGKPATAVTVDLASDQQAFARLPITPTFFLHRHRPALSDDPPLPVPRHGIVGEDSKIKAIFQQIRHAAPYDYPVHLSGATGTGKELAARAIHDLSGRKSGPFVPVNCGAIPEELVESELFGHMKGAFSDAHRQRKGCFERAHRGTLFLDEVADLSLYNQVRLLRVLQRGVFERVGGERSLRVDVRVVSATNRPLKQAMADGTFREDLFYRLNVVPIHMPPLNARRGDIILLARYFLDRAARRYGRYPVRLTRPALSLLQGHDWPGNVRELQNAVHFGFVRAGGPIIDAGHLPPTVRQRAKKVRFRRLDPTSVSHALACCGGNKSRAARYLGVGRATLYRFLRLHQPFLGG</sequence>
<dbReference type="AlphaFoldDB" id="A0A5K7ZXH6"/>
<accession>A0A5K7ZXH6</accession>
<dbReference type="Gene3D" id="3.40.50.300">
    <property type="entry name" value="P-loop containing nucleotide triphosphate hydrolases"/>
    <property type="match status" value="1"/>
</dbReference>
<dbReference type="FunFam" id="3.40.50.300:FF:000006">
    <property type="entry name" value="DNA-binding transcriptional regulator NtrC"/>
    <property type="match status" value="1"/>
</dbReference>
<reference evidence="6 7" key="1">
    <citation type="submission" date="2019-11" db="EMBL/GenBank/DDBJ databases">
        <title>Comparative genomics of hydrocarbon-degrading Desulfosarcina strains.</title>
        <authorList>
            <person name="Watanabe M."/>
            <person name="Kojima H."/>
            <person name="Fukui M."/>
        </authorList>
    </citation>
    <scope>NUCLEOTIDE SEQUENCE [LARGE SCALE GENOMIC DNA]</scope>
    <source>
        <strain evidence="6 7">28bB2T</strain>
    </source>
</reference>
<dbReference type="CDD" id="cd00009">
    <property type="entry name" value="AAA"/>
    <property type="match status" value="1"/>
</dbReference>
<evidence type="ECO:0000313" key="6">
    <source>
        <dbReference type="EMBL" id="BBO84821.1"/>
    </source>
</evidence>
<dbReference type="InterPro" id="IPR002197">
    <property type="entry name" value="HTH_Fis"/>
</dbReference>
<evidence type="ECO:0000256" key="3">
    <source>
        <dbReference type="ARBA" id="ARBA00023015"/>
    </source>
</evidence>
<evidence type="ECO:0000313" key="7">
    <source>
        <dbReference type="Proteomes" id="UP000425960"/>
    </source>
</evidence>
<dbReference type="GO" id="GO:0006355">
    <property type="term" value="P:regulation of DNA-templated transcription"/>
    <property type="evidence" value="ECO:0007669"/>
    <property type="project" value="InterPro"/>
</dbReference>
<dbReference type="Pfam" id="PF00158">
    <property type="entry name" value="Sigma54_activat"/>
    <property type="match status" value="1"/>
</dbReference>
<dbReference type="Pfam" id="PF02954">
    <property type="entry name" value="HTH_8"/>
    <property type="match status" value="1"/>
</dbReference>
<feature type="domain" description="Sigma-54 factor interaction" evidence="5">
    <location>
        <begin position="59"/>
        <end position="288"/>
    </location>
</feature>
<dbReference type="PANTHER" id="PTHR32071:SF57">
    <property type="entry name" value="C4-DICARBOXYLATE TRANSPORT TRANSCRIPTIONAL REGULATORY PROTEIN DCTD"/>
    <property type="match status" value="1"/>
</dbReference>
<dbReference type="Gene3D" id="1.10.8.60">
    <property type="match status" value="1"/>
</dbReference>
<organism evidence="6 7">
    <name type="scientific">Desulfosarcina ovata subsp. sediminis</name>
    <dbReference type="NCBI Taxonomy" id="885957"/>
    <lineage>
        <taxon>Bacteria</taxon>
        <taxon>Pseudomonadati</taxon>
        <taxon>Thermodesulfobacteriota</taxon>
        <taxon>Desulfobacteria</taxon>
        <taxon>Desulfobacterales</taxon>
        <taxon>Desulfosarcinaceae</taxon>
        <taxon>Desulfosarcina</taxon>
    </lineage>
</organism>
<keyword evidence="4" id="KW-0804">Transcription</keyword>
<evidence type="ECO:0000256" key="4">
    <source>
        <dbReference type="ARBA" id="ARBA00023163"/>
    </source>
</evidence>
<dbReference type="GO" id="GO:0005524">
    <property type="term" value="F:ATP binding"/>
    <property type="evidence" value="ECO:0007669"/>
    <property type="project" value="UniProtKB-KW"/>
</dbReference>
<dbReference type="InterPro" id="IPR027417">
    <property type="entry name" value="P-loop_NTPase"/>
</dbReference>
<dbReference type="InterPro" id="IPR025944">
    <property type="entry name" value="Sigma_54_int_dom_CS"/>
</dbReference>
<keyword evidence="3" id="KW-0805">Transcription regulation</keyword>